<proteinExistence type="predicted"/>
<dbReference type="GeneID" id="93653976"/>
<sequence length="228" mass="25141">MIRPTRILLQQFKHIKSSSNNTTHKAQAIIGDAVTDKTQLRQLMQDKTWSIKQLLKQRAIKLHHRGTQSSTDSEGGEADAAAEADADITDELILKIMGLSGIENPGLDSSRFDELRHAFKVQKTFLDHLYDENTSPASNGDSGIENKLHKDDDTTLVSETVLTRPAFSGSNGNDIQFRLVASDHLPRRPITLSELLKSVADVDSCVDAEKGEFGFDVSSIRSKVGARE</sequence>
<accession>A0A8H8DBG6</accession>
<evidence type="ECO:0000256" key="1">
    <source>
        <dbReference type="SAM" id="MobiDB-lite"/>
    </source>
</evidence>
<dbReference type="AlphaFoldDB" id="A0A8H8DBG6"/>
<organism evidence="2 3">
    <name type="scientific">Candida metapsilosis</name>
    <dbReference type="NCBI Taxonomy" id="273372"/>
    <lineage>
        <taxon>Eukaryota</taxon>
        <taxon>Fungi</taxon>
        <taxon>Dikarya</taxon>
        <taxon>Ascomycota</taxon>
        <taxon>Saccharomycotina</taxon>
        <taxon>Pichiomycetes</taxon>
        <taxon>Debaryomycetaceae</taxon>
        <taxon>Candida/Lodderomyces clade</taxon>
        <taxon>Candida</taxon>
    </lineage>
</organism>
<protein>
    <submittedName>
        <fullName evidence="2">GTF1</fullName>
    </submittedName>
</protein>
<dbReference type="EMBL" id="JAEOAQ010000007">
    <property type="protein sequence ID" value="KAG5417711.1"/>
    <property type="molecule type" value="Genomic_DNA"/>
</dbReference>
<keyword evidence="3" id="KW-1185">Reference proteome</keyword>
<reference evidence="2 3" key="1">
    <citation type="submission" date="2020-12" db="EMBL/GenBank/DDBJ databases">
        <title>Effect of drift, selection, and recombination on the evolution of hybrid genomes in Candida yeast pathogens.</title>
        <authorList>
            <person name="Mixao V."/>
            <person name="Ksiezopolska E."/>
            <person name="Saus E."/>
            <person name="Boekhout T."/>
            <person name="Gacser A."/>
            <person name="Gabaldon T."/>
        </authorList>
    </citation>
    <scope>NUCLEOTIDE SEQUENCE [LARGE SCALE GENOMIC DNA]</scope>
    <source>
        <strain evidence="2 3">BP57</strain>
    </source>
</reference>
<gene>
    <name evidence="2" type="ORF">I9W82_005347</name>
</gene>
<feature type="region of interest" description="Disordered" evidence="1">
    <location>
        <begin position="62"/>
        <end position="82"/>
    </location>
</feature>
<comment type="caution">
    <text evidence="2">The sequence shown here is derived from an EMBL/GenBank/DDBJ whole genome shotgun (WGS) entry which is preliminary data.</text>
</comment>
<name>A0A8H8DBG6_9ASCO</name>
<dbReference type="Proteomes" id="UP000669133">
    <property type="component" value="Unassembled WGS sequence"/>
</dbReference>
<dbReference type="RefSeq" id="XP_067546827.1">
    <property type="nucleotide sequence ID" value="XM_067694514.1"/>
</dbReference>
<evidence type="ECO:0000313" key="3">
    <source>
        <dbReference type="Proteomes" id="UP000669133"/>
    </source>
</evidence>
<dbReference type="OrthoDB" id="4024285at2759"/>
<evidence type="ECO:0000313" key="2">
    <source>
        <dbReference type="EMBL" id="KAG5417711.1"/>
    </source>
</evidence>